<feature type="chain" id="PRO_5006902378" description="Cysteine-rich secreted protein" evidence="1">
    <location>
        <begin position="19"/>
        <end position="311"/>
    </location>
</feature>
<dbReference type="Proteomes" id="UP000054988">
    <property type="component" value="Unassembled WGS sequence"/>
</dbReference>
<sequence>MKFSTVAFFLLPTLIAKSQEIPQCRPGFEPVEFELGSGEYFCRQIVISCPLNETPYKNSETNADLCCPNNQQLVMYDENLKTGACCGADQVYVGIKPNGKCCKKGEVLKDGKCVPAPPPSGCQSCPSQPPDACALKGICGDNINTGLQYGSCYQILFPTGQQMGRGIGPREDQYTQDGYIQNIPYRICKAPAGSDCGTGPVKSTTGEFVIEDTLGPAGKNNGGRGWMGRIEGTSHMGLTNIVKDVNTFRAKSSCSGCKCLVQLLGTGYACPSYRPGITWVSRSFWKNPKVTLKLQFLETPCDGTFSFPQRN</sequence>
<keyword evidence="1" id="KW-0732">Signal</keyword>
<evidence type="ECO:0000256" key="1">
    <source>
        <dbReference type="SAM" id="SignalP"/>
    </source>
</evidence>
<feature type="signal peptide" evidence="1">
    <location>
        <begin position="1"/>
        <end position="18"/>
    </location>
</feature>
<comment type="caution">
    <text evidence="2">The sequence shown here is derived from an EMBL/GenBank/DDBJ whole genome shotgun (WGS) entry which is preliminary data.</text>
</comment>
<evidence type="ECO:0000313" key="3">
    <source>
        <dbReference type="Proteomes" id="UP000054988"/>
    </source>
</evidence>
<gene>
    <name evidence="2" type="ORF">WG66_3234</name>
</gene>
<evidence type="ECO:0008006" key="4">
    <source>
        <dbReference type="Google" id="ProtNLM"/>
    </source>
</evidence>
<accession>A0A0W0G6J8</accession>
<organism evidence="2 3">
    <name type="scientific">Moniliophthora roreri</name>
    <name type="common">Frosty pod rot fungus</name>
    <name type="synonym">Monilia roreri</name>
    <dbReference type="NCBI Taxonomy" id="221103"/>
    <lineage>
        <taxon>Eukaryota</taxon>
        <taxon>Fungi</taxon>
        <taxon>Dikarya</taxon>
        <taxon>Basidiomycota</taxon>
        <taxon>Agaricomycotina</taxon>
        <taxon>Agaricomycetes</taxon>
        <taxon>Agaricomycetidae</taxon>
        <taxon>Agaricales</taxon>
        <taxon>Marasmiineae</taxon>
        <taxon>Marasmiaceae</taxon>
        <taxon>Moniliophthora</taxon>
    </lineage>
</organism>
<proteinExistence type="predicted"/>
<reference evidence="2 3" key="1">
    <citation type="submission" date="2015-12" db="EMBL/GenBank/DDBJ databases">
        <title>Draft genome sequence of Moniliophthora roreri, the causal agent of frosty pod rot of cacao.</title>
        <authorList>
            <person name="Aime M.C."/>
            <person name="Diaz-Valderrama J.R."/>
            <person name="Kijpornyongpan T."/>
            <person name="Phillips-Mora W."/>
        </authorList>
    </citation>
    <scope>NUCLEOTIDE SEQUENCE [LARGE SCALE GENOMIC DNA]</scope>
    <source>
        <strain evidence="2 3">MCA 2952</strain>
    </source>
</reference>
<protein>
    <recommendedName>
        <fullName evidence="4">Cysteine-rich secreted protein</fullName>
    </recommendedName>
</protein>
<dbReference type="AlphaFoldDB" id="A0A0W0G6J8"/>
<name>A0A0W0G6J8_MONRR</name>
<evidence type="ECO:0000313" key="2">
    <source>
        <dbReference type="EMBL" id="KTB44188.1"/>
    </source>
</evidence>
<dbReference type="EMBL" id="LATX01000973">
    <property type="protein sequence ID" value="KTB44188.1"/>
    <property type="molecule type" value="Genomic_DNA"/>
</dbReference>